<dbReference type="EC" id="2.7.1.156" evidence="8"/>
<evidence type="ECO:0000313" key="21">
    <source>
        <dbReference type="Proteomes" id="UP000189733"/>
    </source>
</evidence>
<evidence type="ECO:0000256" key="16">
    <source>
        <dbReference type="ARBA" id="ARBA00029570"/>
    </source>
</evidence>
<keyword evidence="12 19" id="KW-0547">Nucleotide-binding</keyword>
<evidence type="ECO:0000256" key="3">
    <source>
        <dbReference type="ARBA" id="ARBA00001522"/>
    </source>
</evidence>
<dbReference type="PIRSF" id="PIRSF006135">
    <property type="entry name" value="CobU"/>
    <property type="match status" value="1"/>
</dbReference>
<feature type="active site" description="GMP-histidine intermediate" evidence="18">
    <location>
        <position position="50"/>
    </location>
</feature>
<name>A0A1T4X489_9BACT</name>
<organism evidence="20 21">
    <name type="scientific">Desulfobaculum bizertense DSM 18034</name>
    <dbReference type="NCBI Taxonomy" id="1121442"/>
    <lineage>
        <taxon>Bacteria</taxon>
        <taxon>Pseudomonadati</taxon>
        <taxon>Thermodesulfobacteriota</taxon>
        <taxon>Desulfovibrionia</taxon>
        <taxon>Desulfovibrionales</taxon>
        <taxon>Desulfovibrionaceae</taxon>
        <taxon>Desulfobaculum</taxon>
    </lineage>
</organism>
<keyword evidence="20" id="KW-0548">Nucleotidyltransferase</keyword>
<dbReference type="Proteomes" id="UP000189733">
    <property type="component" value="Unassembled WGS sequence"/>
</dbReference>
<dbReference type="EC" id="2.7.7.62" evidence="9"/>
<comment type="pathway">
    <text evidence="6">Cofactor biosynthesis; adenosylcobalamin biosynthesis; adenosylcobalamin from cob(II)yrinate a,c-diamide: step 5/7.</text>
</comment>
<dbReference type="PANTHER" id="PTHR34848">
    <property type="match status" value="1"/>
</dbReference>
<keyword evidence="21" id="KW-1185">Reference proteome</keyword>
<evidence type="ECO:0000256" key="15">
    <source>
        <dbReference type="ARBA" id="ARBA00023134"/>
    </source>
</evidence>
<evidence type="ECO:0000313" key="20">
    <source>
        <dbReference type="EMBL" id="SKA83948.1"/>
    </source>
</evidence>
<keyword evidence="15 19" id="KW-0342">GTP-binding</keyword>
<dbReference type="GO" id="GO:0005524">
    <property type="term" value="F:ATP binding"/>
    <property type="evidence" value="ECO:0007669"/>
    <property type="project" value="UniProtKB-KW"/>
</dbReference>
<sequence length="178" mass="19305">MSYKIFVTGGCRSGKSDYAQGLADRIGKKKVYLATSQALDDEMRARIKSHQEKRGPEWETCEEPIEVVDALKKLAPETDVIMLDCMTLWTTNCLLAEMSDEEILQRANALAQAFVACPVSVVIVSNEVGLGIVPDNKLARRFRDLAGAVNQKIAAAADDVILSVSGIPVAIKGSLPKI</sequence>
<evidence type="ECO:0000256" key="14">
    <source>
        <dbReference type="ARBA" id="ARBA00022840"/>
    </source>
</evidence>
<evidence type="ECO:0000256" key="17">
    <source>
        <dbReference type="ARBA" id="ARBA00030571"/>
    </source>
</evidence>
<dbReference type="Gene3D" id="3.40.50.300">
    <property type="entry name" value="P-loop containing nucleotide triphosphate hydrolases"/>
    <property type="match status" value="1"/>
</dbReference>
<evidence type="ECO:0000256" key="8">
    <source>
        <dbReference type="ARBA" id="ARBA00012016"/>
    </source>
</evidence>
<reference evidence="20 21" key="1">
    <citation type="submission" date="2017-02" db="EMBL/GenBank/DDBJ databases">
        <authorList>
            <person name="Peterson S.W."/>
        </authorList>
    </citation>
    <scope>NUCLEOTIDE SEQUENCE [LARGE SCALE GENOMIC DNA]</scope>
    <source>
        <strain evidence="20 21">DSM 18034</strain>
    </source>
</reference>
<comment type="catalytic activity">
    <reaction evidence="2">
        <text>adenosylcob(III)inamide phosphate + GTP + H(+) = adenosylcob(III)inamide-GDP + diphosphate</text>
        <dbReference type="Rhea" id="RHEA:22712"/>
        <dbReference type="ChEBI" id="CHEBI:15378"/>
        <dbReference type="ChEBI" id="CHEBI:33019"/>
        <dbReference type="ChEBI" id="CHEBI:37565"/>
        <dbReference type="ChEBI" id="CHEBI:58502"/>
        <dbReference type="ChEBI" id="CHEBI:60487"/>
        <dbReference type="EC" id="2.7.7.62"/>
    </reaction>
</comment>
<comment type="catalytic activity">
    <reaction evidence="1">
        <text>adenosylcob(III)inamide + ATP = adenosylcob(III)inamide phosphate + ADP + H(+)</text>
        <dbReference type="Rhea" id="RHEA:15769"/>
        <dbReference type="ChEBI" id="CHEBI:2480"/>
        <dbReference type="ChEBI" id="CHEBI:15378"/>
        <dbReference type="ChEBI" id="CHEBI:30616"/>
        <dbReference type="ChEBI" id="CHEBI:58502"/>
        <dbReference type="ChEBI" id="CHEBI:456216"/>
        <dbReference type="EC" id="2.7.1.156"/>
    </reaction>
</comment>
<evidence type="ECO:0000256" key="19">
    <source>
        <dbReference type="PIRSR" id="PIRSR006135-2"/>
    </source>
</evidence>
<dbReference type="InterPro" id="IPR003203">
    <property type="entry name" value="CobU/CobP"/>
</dbReference>
<evidence type="ECO:0000256" key="18">
    <source>
        <dbReference type="PIRSR" id="PIRSR006135-1"/>
    </source>
</evidence>
<dbReference type="PANTHER" id="PTHR34848:SF1">
    <property type="entry name" value="BIFUNCTIONAL ADENOSYLCOBALAMIN BIOSYNTHESIS PROTEIN COBU"/>
    <property type="match status" value="1"/>
</dbReference>
<proteinExistence type="inferred from homology"/>
<feature type="binding site" evidence="19">
    <location>
        <begin position="34"/>
        <end position="36"/>
    </location>
    <ligand>
        <name>GTP</name>
        <dbReference type="ChEBI" id="CHEBI:37565"/>
    </ligand>
</feature>
<feature type="binding site" evidence="19">
    <location>
        <position position="62"/>
    </location>
    <ligand>
        <name>GTP</name>
        <dbReference type="ChEBI" id="CHEBI:37565"/>
    </ligand>
</feature>
<comment type="pathway">
    <text evidence="5">Cofactor biosynthesis; adenosylcobalamin biosynthesis; adenosylcobalamin from cob(II)yrinate a,c-diamide: step 6/7.</text>
</comment>
<evidence type="ECO:0000256" key="10">
    <source>
        <dbReference type="ARBA" id="ARBA00022573"/>
    </source>
</evidence>
<dbReference type="CDD" id="cd00544">
    <property type="entry name" value="CobU"/>
    <property type="match status" value="1"/>
</dbReference>
<dbReference type="UniPathway" id="UPA00148">
    <property type="reaction ID" value="UER00236"/>
</dbReference>
<evidence type="ECO:0000256" key="7">
    <source>
        <dbReference type="ARBA" id="ARBA00007490"/>
    </source>
</evidence>
<comment type="catalytic activity">
    <reaction evidence="3">
        <text>adenosylcob(III)inamide + GTP = adenosylcob(III)inamide phosphate + GDP + H(+)</text>
        <dbReference type="Rhea" id="RHEA:15765"/>
        <dbReference type="ChEBI" id="CHEBI:2480"/>
        <dbReference type="ChEBI" id="CHEBI:15378"/>
        <dbReference type="ChEBI" id="CHEBI:37565"/>
        <dbReference type="ChEBI" id="CHEBI:58189"/>
        <dbReference type="ChEBI" id="CHEBI:58502"/>
        <dbReference type="EC" id="2.7.1.156"/>
    </reaction>
</comment>
<evidence type="ECO:0000256" key="2">
    <source>
        <dbReference type="ARBA" id="ARBA00000711"/>
    </source>
</evidence>
<dbReference type="Pfam" id="PF02283">
    <property type="entry name" value="CobU"/>
    <property type="match status" value="1"/>
</dbReference>
<evidence type="ECO:0000256" key="13">
    <source>
        <dbReference type="ARBA" id="ARBA00022777"/>
    </source>
</evidence>
<keyword evidence="10" id="KW-0169">Cobalamin biosynthesis</keyword>
<dbReference type="STRING" id="1121442.SAMN02745702_02940"/>
<evidence type="ECO:0000256" key="5">
    <source>
        <dbReference type="ARBA" id="ARBA00004692"/>
    </source>
</evidence>
<comment type="function">
    <text evidence="4">Catalyzes ATP-dependent phosphorylation of adenosylcobinamide and addition of GMP to adenosylcobinamide phosphate.</text>
</comment>
<dbReference type="GO" id="GO:0043752">
    <property type="term" value="F:adenosylcobinamide kinase activity"/>
    <property type="evidence" value="ECO:0007669"/>
    <property type="project" value="UniProtKB-EC"/>
</dbReference>
<gene>
    <name evidence="20" type="ORF">SAMN02745702_02940</name>
</gene>
<dbReference type="InterPro" id="IPR027417">
    <property type="entry name" value="P-loop_NTPase"/>
</dbReference>
<evidence type="ECO:0000256" key="9">
    <source>
        <dbReference type="ARBA" id="ARBA00012523"/>
    </source>
</evidence>
<dbReference type="SUPFAM" id="SSF52540">
    <property type="entry name" value="P-loop containing nucleoside triphosphate hydrolases"/>
    <property type="match status" value="1"/>
</dbReference>
<evidence type="ECO:0000256" key="1">
    <source>
        <dbReference type="ARBA" id="ARBA00000312"/>
    </source>
</evidence>
<dbReference type="RefSeq" id="WP_200803682.1">
    <property type="nucleotide sequence ID" value="NZ_FUYA01000018.1"/>
</dbReference>
<dbReference type="GO" id="GO:0008820">
    <property type="term" value="F:cobinamide phosphate guanylyltransferase activity"/>
    <property type="evidence" value="ECO:0007669"/>
    <property type="project" value="UniProtKB-EC"/>
</dbReference>
<comment type="similarity">
    <text evidence="7">Belongs to the CobU/CobP family.</text>
</comment>
<dbReference type="NCBIfam" id="NF004469">
    <property type="entry name" value="PRK05800.1"/>
    <property type="match status" value="1"/>
</dbReference>
<accession>A0A1T4X489</accession>
<dbReference type="AlphaFoldDB" id="A0A1T4X489"/>
<evidence type="ECO:0000256" key="6">
    <source>
        <dbReference type="ARBA" id="ARBA00005159"/>
    </source>
</evidence>
<feature type="binding site" evidence="19">
    <location>
        <begin position="9"/>
        <end position="16"/>
    </location>
    <ligand>
        <name>GTP</name>
        <dbReference type="ChEBI" id="CHEBI:37565"/>
    </ligand>
</feature>
<keyword evidence="11 20" id="KW-0808">Transferase</keyword>
<evidence type="ECO:0000256" key="4">
    <source>
        <dbReference type="ARBA" id="ARBA00003889"/>
    </source>
</evidence>
<evidence type="ECO:0000256" key="12">
    <source>
        <dbReference type="ARBA" id="ARBA00022741"/>
    </source>
</evidence>
<dbReference type="GO" id="GO:0005525">
    <property type="term" value="F:GTP binding"/>
    <property type="evidence" value="ECO:0007669"/>
    <property type="project" value="UniProtKB-KW"/>
</dbReference>
<dbReference type="GO" id="GO:0009236">
    <property type="term" value="P:cobalamin biosynthetic process"/>
    <property type="evidence" value="ECO:0007669"/>
    <property type="project" value="UniProtKB-UniPathway"/>
</dbReference>
<dbReference type="EMBL" id="FUYA01000018">
    <property type="protein sequence ID" value="SKA83948.1"/>
    <property type="molecule type" value="Genomic_DNA"/>
</dbReference>
<keyword evidence="13 20" id="KW-0418">Kinase</keyword>
<feature type="binding site" evidence="19">
    <location>
        <position position="84"/>
    </location>
    <ligand>
        <name>GTP</name>
        <dbReference type="ChEBI" id="CHEBI:37565"/>
    </ligand>
</feature>
<keyword evidence="14" id="KW-0067">ATP-binding</keyword>
<protein>
    <recommendedName>
        <fullName evidence="16">Adenosylcobinamide kinase</fullName>
        <ecNumber evidence="8">2.7.1.156</ecNumber>
        <ecNumber evidence="9">2.7.7.62</ecNumber>
    </recommendedName>
    <alternativeName>
        <fullName evidence="17">Adenosylcobinamide-phosphate guanylyltransferase</fullName>
    </alternativeName>
</protein>
<evidence type="ECO:0000256" key="11">
    <source>
        <dbReference type="ARBA" id="ARBA00022679"/>
    </source>
</evidence>